<keyword evidence="2" id="KW-1185">Reference proteome</keyword>
<reference evidence="1 2" key="1">
    <citation type="journal article" date="2021" name="Elife">
        <title>Chloroplast acquisition without the gene transfer in kleptoplastic sea slugs, Plakobranchus ocellatus.</title>
        <authorList>
            <person name="Maeda T."/>
            <person name="Takahashi S."/>
            <person name="Yoshida T."/>
            <person name="Shimamura S."/>
            <person name="Takaki Y."/>
            <person name="Nagai Y."/>
            <person name="Toyoda A."/>
            <person name="Suzuki Y."/>
            <person name="Arimoto A."/>
            <person name="Ishii H."/>
            <person name="Satoh N."/>
            <person name="Nishiyama T."/>
            <person name="Hasebe M."/>
            <person name="Maruyama T."/>
            <person name="Minagawa J."/>
            <person name="Obokata J."/>
            <person name="Shigenobu S."/>
        </authorList>
    </citation>
    <scope>NUCLEOTIDE SEQUENCE [LARGE SCALE GENOMIC DNA]</scope>
</reference>
<organism evidence="1 2">
    <name type="scientific">Elysia marginata</name>
    <dbReference type="NCBI Taxonomy" id="1093978"/>
    <lineage>
        <taxon>Eukaryota</taxon>
        <taxon>Metazoa</taxon>
        <taxon>Spiralia</taxon>
        <taxon>Lophotrochozoa</taxon>
        <taxon>Mollusca</taxon>
        <taxon>Gastropoda</taxon>
        <taxon>Heterobranchia</taxon>
        <taxon>Euthyneura</taxon>
        <taxon>Panpulmonata</taxon>
        <taxon>Sacoglossa</taxon>
        <taxon>Placobranchoidea</taxon>
        <taxon>Plakobranchidae</taxon>
        <taxon>Elysia</taxon>
    </lineage>
</organism>
<sequence length="120" mass="14082">MHKRQYAMDKFPTDKEFEMEKFPTVENFRRYADADVAFKWKDLPKGVYKITSRTPVDGRFGPSMRLGLVTESGDQFLVWAPARLVEKLNNDAEIRFILNEGLEKSKNDPSRRYFAFSTLH</sequence>
<accession>A0AAV4EYD0</accession>
<comment type="caution">
    <text evidence="1">The sequence shown here is derived from an EMBL/GenBank/DDBJ whole genome shotgun (WGS) entry which is preliminary data.</text>
</comment>
<protein>
    <submittedName>
        <fullName evidence="1">Uncharacterized protein</fullName>
    </submittedName>
</protein>
<gene>
    <name evidence="1" type="ORF">ElyMa_005548700</name>
</gene>
<evidence type="ECO:0000313" key="1">
    <source>
        <dbReference type="EMBL" id="GFR66088.1"/>
    </source>
</evidence>
<evidence type="ECO:0000313" key="2">
    <source>
        <dbReference type="Proteomes" id="UP000762676"/>
    </source>
</evidence>
<proteinExistence type="predicted"/>
<dbReference type="EMBL" id="BMAT01011069">
    <property type="protein sequence ID" value="GFR66088.1"/>
    <property type="molecule type" value="Genomic_DNA"/>
</dbReference>
<dbReference type="Proteomes" id="UP000762676">
    <property type="component" value="Unassembled WGS sequence"/>
</dbReference>
<dbReference type="AlphaFoldDB" id="A0AAV4EYD0"/>
<name>A0AAV4EYD0_9GAST</name>